<sequence length="73" mass="8219">MNNQIAFEFPTAQIANRFINTLRGSKLELASVKLYRGNTSVLISYTYQQLDFDRTASELDEIAASFDGNEVNP</sequence>
<comment type="caution">
    <text evidence="1">The sequence shown here is derived from an EMBL/GenBank/DDBJ whole genome shotgun (WGS) entry which is preliminary data.</text>
</comment>
<dbReference type="Proteomes" id="UP000601768">
    <property type="component" value="Unassembled WGS sequence"/>
</dbReference>
<name>A0A8J6IV17_9ALTE</name>
<evidence type="ECO:0000313" key="2">
    <source>
        <dbReference type="Proteomes" id="UP000601768"/>
    </source>
</evidence>
<keyword evidence="2" id="KW-1185">Reference proteome</keyword>
<reference evidence="1" key="2">
    <citation type="submission" date="2020-08" db="EMBL/GenBank/DDBJ databases">
        <authorList>
            <person name="Lai Q."/>
        </authorList>
    </citation>
    <scope>NUCLEOTIDE SEQUENCE</scope>
    <source>
        <strain evidence="1">S27-2</strain>
    </source>
</reference>
<protein>
    <submittedName>
        <fullName evidence="1">Uncharacterized protein</fullName>
    </submittedName>
</protein>
<organism evidence="1 2">
    <name type="scientific">Neptunicella marina</name>
    <dbReference type="NCBI Taxonomy" id="2125989"/>
    <lineage>
        <taxon>Bacteria</taxon>
        <taxon>Pseudomonadati</taxon>
        <taxon>Pseudomonadota</taxon>
        <taxon>Gammaproteobacteria</taxon>
        <taxon>Alteromonadales</taxon>
        <taxon>Alteromonadaceae</taxon>
        <taxon>Neptunicella</taxon>
    </lineage>
</organism>
<proteinExistence type="predicted"/>
<accession>A0A8J6IV17</accession>
<reference evidence="1" key="1">
    <citation type="journal article" date="2018" name="Int. J. Syst. Evol. Microbiol.">
        <title>Neptunicella marina gen. nov., sp. nov., isolated from surface seawater.</title>
        <authorList>
            <person name="Liu X."/>
            <person name="Lai Q."/>
            <person name="Du Y."/>
            <person name="Zhang X."/>
            <person name="Liu Z."/>
            <person name="Sun F."/>
            <person name="Shao Z."/>
        </authorList>
    </citation>
    <scope>NUCLEOTIDE SEQUENCE</scope>
    <source>
        <strain evidence="1">S27-2</strain>
    </source>
</reference>
<evidence type="ECO:0000313" key="1">
    <source>
        <dbReference type="EMBL" id="MBC3766302.1"/>
    </source>
</evidence>
<dbReference type="AlphaFoldDB" id="A0A8J6IV17"/>
<gene>
    <name evidence="1" type="ORF">H8B19_10455</name>
</gene>
<dbReference type="EMBL" id="JACNEP010000007">
    <property type="protein sequence ID" value="MBC3766302.1"/>
    <property type="molecule type" value="Genomic_DNA"/>
</dbReference>
<dbReference type="RefSeq" id="WP_186506830.1">
    <property type="nucleotide sequence ID" value="NZ_JACNEP010000007.1"/>
</dbReference>